<dbReference type="AlphaFoldDB" id="A0A8J2Z267"/>
<accession>A0A8J2Z267</accession>
<gene>
    <name evidence="1" type="ORF">GCM10010995_02000</name>
</gene>
<proteinExistence type="predicted"/>
<protein>
    <submittedName>
        <fullName evidence="1">Uncharacterized protein</fullName>
    </submittedName>
</protein>
<evidence type="ECO:0000313" key="1">
    <source>
        <dbReference type="EMBL" id="GGF88327.1"/>
    </source>
</evidence>
<dbReference type="RefSeq" id="WP_117001197.1">
    <property type="nucleotide sequence ID" value="NZ_BMJS01000001.1"/>
</dbReference>
<reference evidence="1" key="1">
    <citation type="journal article" date="2014" name="Int. J. Syst. Evol. Microbiol.">
        <title>Complete genome sequence of Corynebacterium casei LMG S-19264T (=DSM 44701T), isolated from a smear-ripened cheese.</title>
        <authorList>
            <consortium name="US DOE Joint Genome Institute (JGI-PGF)"/>
            <person name="Walter F."/>
            <person name="Albersmeier A."/>
            <person name="Kalinowski J."/>
            <person name="Ruckert C."/>
        </authorList>
    </citation>
    <scope>NUCLEOTIDE SEQUENCE</scope>
    <source>
        <strain evidence="1">CGMCC 1.15758</strain>
    </source>
</reference>
<dbReference type="OrthoDB" id="5622737at2"/>
<reference evidence="1" key="2">
    <citation type="submission" date="2020-09" db="EMBL/GenBank/DDBJ databases">
        <authorList>
            <person name="Sun Q."/>
            <person name="Zhou Y."/>
        </authorList>
    </citation>
    <scope>NUCLEOTIDE SEQUENCE</scope>
    <source>
        <strain evidence="1">CGMCC 1.15758</strain>
    </source>
</reference>
<dbReference type="Proteomes" id="UP000636949">
    <property type="component" value="Unassembled WGS sequence"/>
</dbReference>
<keyword evidence="2" id="KW-1185">Reference proteome</keyword>
<sequence length="222" mass="25579">MSIQNHVFLSGWGFKASLWQIFHPEISAHQCIDMPFFENINEQQVLQYLSRKLAKAEVVHAWSHSGLWVLKLIQQNKLDVKNKSIYCYGLPLLWQFSSDEKKQAFIKQYELNPKKLSQKFLKLVAFPEADKLKLIESYCLLADAREHHSQLNYLKWMFSFTERMPITDAIALCNQMSVTVFLAENDAIVDSQSLAKLLNGEITKSQSHLGLLHFAKSEVSAC</sequence>
<evidence type="ECO:0000313" key="2">
    <source>
        <dbReference type="Proteomes" id="UP000636949"/>
    </source>
</evidence>
<name>A0A8J2Z267_9GAMM</name>
<comment type="caution">
    <text evidence="1">The sequence shown here is derived from an EMBL/GenBank/DDBJ whole genome shotgun (WGS) entry which is preliminary data.</text>
</comment>
<dbReference type="EMBL" id="BMJS01000001">
    <property type="protein sequence ID" value="GGF88327.1"/>
    <property type="molecule type" value="Genomic_DNA"/>
</dbReference>
<organism evidence="1 2">
    <name type="scientific">Cysteiniphilum litorale</name>
    <dbReference type="NCBI Taxonomy" id="2056700"/>
    <lineage>
        <taxon>Bacteria</taxon>
        <taxon>Pseudomonadati</taxon>
        <taxon>Pseudomonadota</taxon>
        <taxon>Gammaproteobacteria</taxon>
        <taxon>Thiotrichales</taxon>
        <taxon>Fastidiosibacteraceae</taxon>
        <taxon>Cysteiniphilum</taxon>
    </lineage>
</organism>